<feature type="binding site" evidence="21">
    <location>
        <position position="62"/>
    </location>
    <ligand>
        <name>substrate</name>
    </ligand>
</feature>
<dbReference type="Proteomes" id="UP000195569">
    <property type="component" value="Unassembled WGS sequence"/>
</dbReference>
<feature type="binding site" evidence="21">
    <location>
        <begin position="23"/>
        <end position="27"/>
    </location>
    <ligand>
        <name>substrate</name>
    </ligand>
</feature>
<keyword evidence="12 24" id="KW-0418">Kinase</keyword>
<dbReference type="InterPro" id="IPR000829">
    <property type="entry name" value="DAGK"/>
</dbReference>
<keyword evidence="18" id="KW-0594">Phospholipid biosynthesis</keyword>
<dbReference type="EC" id="2.7.1.107" evidence="3 24"/>
<evidence type="ECO:0000256" key="9">
    <source>
        <dbReference type="ARBA" id="ARBA00022692"/>
    </source>
</evidence>
<proteinExistence type="inferred from homology"/>
<sequence>MRGLFALRHSYRVFVATVPHESAFRQELIAAMVVIPSAAIVPLPTVERAMPVATTLLVLLVELANSGIEATIDRISPDGHDLSGRAKDCGSTAVTVAVPICAIAWITLCGPLASG</sequence>
<dbReference type="InterPro" id="IPR033718">
    <property type="entry name" value="DAGK_prok"/>
</dbReference>
<dbReference type="GO" id="GO:0006654">
    <property type="term" value="P:phosphatidic acid biosynthetic process"/>
    <property type="evidence" value="ECO:0007669"/>
    <property type="project" value="InterPro"/>
</dbReference>
<feature type="active site" description="Proton acceptor" evidence="20">
    <location>
        <position position="62"/>
    </location>
</feature>
<evidence type="ECO:0000256" key="5">
    <source>
        <dbReference type="ARBA" id="ARBA00022475"/>
    </source>
</evidence>
<dbReference type="AlphaFoldDB" id="A0A1N7S3I4"/>
<evidence type="ECO:0000313" key="25">
    <source>
        <dbReference type="EMBL" id="SIT41868.1"/>
    </source>
</evidence>
<dbReference type="GO" id="GO:0004143">
    <property type="term" value="F:ATP-dependent diacylglycerol kinase activity"/>
    <property type="evidence" value="ECO:0007669"/>
    <property type="project" value="UniProtKB-EC"/>
</dbReference>
<evidence type="ECO:0000256" key="15">
    <source>
        <dbReference type="ARBA" id="ARBA00022989"/>
    </source>
</evidence>
<accession>A0A1N7S3I4</accession>
<evidence type="ECO:0000256" key="22">
    <source>
        <dbReference type="PIRSR" id="PIRSR600829-3"/>
    </source>
</evidence>
<keyword evidence="7 24" id="KW-0997">Cell inner membrane</keyword>
<protein>
    <recommendedName>
        <fullName evidence="4 24">Diacylglycerol kinase</fullName>
        <ecNumber evidence="3 24">2.7.1.107</ecNumber>
    </recommendedName>
</protein>
<keyword evidence="5" id="KW-1003">Cell membrane</keyword>
<feature type="binding site" evidence="22">
    <location>
        <position position="21"/>
    </location>
    <ligand>
        <name>ATP</name>
        <dbReference type="ChEBI" id="CHEBI:30616"/>
    </ligand>
</feature>
<comment type="cofactor">
    <cofactor evidence="23">
        <name>Mg(2+)</name>
        <dbReference type="ChEBI" id="CHEBI:18420"/>
    </cofactor>
    <text evidence="23">Mn(2+), Zn(2+), Cd(2+) and Co(2+) support activity to lesser extents.</text>
</comment>
<keyword evidence="15" id="KW-1133">Transmembrane helix</keyword>
<dbReference type="GO" id="GO:0005524">
    <property type="term" value="F:ATP binding"/>
    <property type="evidence" value="ECO:0007669"/>
    <property type="project" value="UniProtKB-KW"/>
</dbReference>
<evidence type="ECO:0000256" key="12">
    <source>
        <dbReference type="ARBA" id="ARBA00022777"/>
    </source>
</evidence>
<keyword evidence="16 24" id="KW-0443">Lipid metabolism</keyword>
<evidence type="ECO:0000256" key="6">
    <source>
        <dbReference type="ARBA" id="ARBA00022516"/>
    </source>
</evidence>
<comment type="function">
    <text evidence="24">Catalyzes the ATP-dependent phosphorylation of sn-l,2-diacylglycerol (DAG) to phosphatidic acid. Involved in the recycling of diacylglycerol produced as a by-product during membrane-derived oligosaccharide (MDO) biosynthesis.</text>
</comment>
<name>A0A1N7S3I4_9BURK</name>
<keyword evidence="11 22" id="KW-0547">Nucleotide-binding</keyword>
<comment type="catalytic activity">
    <reaction evidence="24">
        <text>a 1,2-diacyl-sn-glycerol + ATP = a 1,2-diacyl-sn-glycero-3-phosphate + ADP + H(+)</text>
        <dbReference type="Rhea" id="RHEA:10272"/>
        <dbReference type="ChEBI" id="CHEBI:15378"/>
        <dbReference type="ChEBI" id="CHEBI:17815"/>
        <dbReference type="ChEBI" id="CHEBI:30616"/>
        <dbReference type="ChEBI" id="CHEBI:58608"/>
        <dbReference type="ChEBI" id="CHEBI:456216"/>
        <dbReference type="EC" id="2.7.1.107"/>
    </reaction>
</comment>
<comment type="similarity">
    <text evidence="2 24">Belongs to the bacterial diacylglycerol kinase family.</text>
</comment>
<keyword evidence="14 23" id="KW-0460">Magnesium</keyword>
<comment type="caution">
    <text evidence="25">The sequence shown here is derived from an EMBL/GenBank/DDBJ whole genome shotgun (WGS) entry which is preliminary data.</text>
</comment>
<evidence type="ECO:0000256" key="7">
    <source>
        <dbReference type="ARBA" id="ARBA00022519"/>
    </source>
</evidence>
<evidence type="ECO:0000256" key="11">
    <source>
        <dbReference type="ARBA" id="ARBA00022741"/>
    </source>
</evidence>
<evidence type="ECO:0000256" key="14">
    <source>
        <dbReference type="ARBA" id="ARBA00022842"/>
    </source>
</evidence>
<evidence type="ECO:0000256" key="20">
    <source>
        <dbReference type="PIRSR" id="PIRSR600829-1"/>
    </source>
</evidence>
<keyword evidence="17" id="KW-0472">Membrane</keyword>
<organism evidence="25 26">
    <name type="scientific">Paraburkholderia piptadeniae</name>
    <dbReference type="NCBI Taxonomy" id="1701573"/>
    <lineage>
        <taxon>Bacteria</taxon>
        <taxon>Pseudomonadati</taxon>
        <taxon>Pseudomonadota</taxon>
        <taxon>Betaproteobacteria</taxon>
        <taxon>Burkholderiales</taxon>
        <taxon>Burkholderiaceae</taxon>
        <taxon>Paraburkholderia</taxon>
    </lineage>
</organism>
<feature type="binding site" evidence="21">
    <location>
        <position position="48"/>
    </location>
    <ligand>
        <name>substrate</name>
    </ligand>
</feature>
<evidence type="ECO:0000256" key="18">
    <source>
        <dbReference type="ARBA" id="ARBA00023209"/>
    </source>
</evidence>
<dbReference type="PANTHER" id="PTHR34299:SF1">
    <property type="entry name" value="DIACYLGLYCEROL KINASE"/>
    <property type="match status" value="1"/>
</dbReference>
<feature type="binding site" evidence="23">
    <location>
        <position position="69"/>
    </location>
    <ligand>
        <name>a divalent metal cation</name>
        <dbReference type="ChEBI" id="CHEBI:60240"/>
    </ligand>
</feature>
<evidence type="ECO:0000256" key="17">
    <source>
        <dbReference type="ARBA" id="ARBA00023136"/>
    </source>
</evidence>
<evidence type="ECO:0000256" key="21">
    <source>
        <dbReference type="PIRSR" id="PIRSR600829-2"/>
    </source>
</evidence>
<reference evidence="25" key="1">
    <citation type="submission" date="2016-12" db="EMBL/GenBank/DDBJ databases">
        <authorList>
            <person name="Moulin L."/>
        </authorList>
    </citation>
    <scope>NUCLEOTIDE SEQUENCE [LARGE SCALE GENOMIC DNA]</scope>
    <source>
        <strain evidence="25">STM 7183</strain>
    </source>
</reference>
<dbReference type="GO" id="GO:0005886">
    <property type="term" value="C:plasma membrane"/>
    <property type="evidence" value="ECO:0007669"/>
    <property type="project" value="UniProtKB-SubCell"/>
</dbReference>
<feature type="binding site" evidence="21">
    <location>
        <position position="91"/>
    </location>
    <ligand>
        <name>substrate</name>
    </ligand>
</feature>
<feature type="binding site" evidence="22">
    <location>
        <position position="69"/>
    </location>
    <ligand>
        <name>ATP</name>
        <dbReference type="ChEBI" id="CHEBI:30616"/>
    </ligand>
</feature>
<dbReference type="Pfam" id="PF01219">
    <property type="entry name" value="DAGK_prokar"/>
    <property type="match status" value="1"/>
</dbReference>
<feature type="binding site" evidence="23">
    <location>
        <position position="21"/>
    </location>
    <ligand>
        <name>a divalent metal cation</name>
        <dbReference type="ChEBI" id="CHEBI:60240"/>
    </ligand>
</feature>
<evidence type="ECO:0000313" key="26">
    <source>
        <dbReference type="Proteomes" id="UP000195569"/>
    </source>
</evidence>
<evidence type="ECO:0000256" key="13">
    <source>
        <dbReference type="ARBA" id="ARBA00022840"/>
    </source>
</evidence>
<evidence type="ECO:0000256" key="1">
    <source>
        <dbReference type="ARBA" id="ARBA00004429"/>
    </source>
</evidence>
<gene>
    <name evidence="25" type="primary">dgkA</name>
    <name evidence="25" type="ORF">BN2476_300231</name>
</gene>
<feature type="binding site" evidence="22">
    <location>
        <begin position="87"/>
        <end position="88"/>
    </location>
    <ligand>
        <name>ATP</name>
        <dbReference type="ChEBI" id="CHEBI:30616"/>
    </ligand>
</feature>
<evidence type="ECO:0000256" key="24">
    <source>
        <dbReference type="RuleBase" id="RU363065"/>
    </source>
</evidence>
<dbReference type="RefSeq" id="WP_235850856.1">
    <property type="nucleotide sequence ID" value="NZ_CYGY02000030.1"/>
</dbReference>
<evidence type="ECO:0000256" key="4">
    <source>
        <dbReference type="ARBA" id="ARBA00017575"/>
    </source>
</evidence>
<evidence type="ECO:0000256" key="3">
    <source>
        <dbReference type="ARBA" id="ARBA00012133"/>
    </source>
</evidence>
<keyword evidence="9" id="KW-0812">Transmembrane</keyword>
<evidence type="ECO:0000256" key="2">
    <source>
        <dbReference type="ARBA" id="ARBA00005967"/>
    </source>
</evidence>
<evidence type="ECO:0000256" key="19">
    <source>
        <dbReference type="ARBA" id="ARBA00023264"/>
    </source>
</evidence>
<dbReference type="Gene3D" id="1.10.287.3610">
    <property type="match status" value="1"/>
</dbReference>
<dbReference type="EMBL" id="CYGY02000030">
    <property type="protein sequence ID" value="SIT41868.1"/>
    <property type="molecule type" value="Genomic_DNA"/>
</dbReference>
<keyword evidence="8 24" id="KW-0808">Transferase</keyword>
<comment type="subcellular location">
    <subcellularLocation>
        <location evidence="1 24">Cell inner membrane</location>
        <topology evidence="1 24">Multi-pass membrane protein</topology>
    </subcellularLocation>
</comment>
<keyword evidence="19 24" id="KW-1208">Phospholipid metabolism</keyword>
<dbReference type="InterPro" id="IPR036945">
    <property type="entry name" value="DAGK_sf"/>
</dbReference>
<keyword evidence="13 22" id="KW-0067">ATP-binding</keyword>
<keyword evidence="10 23" id="KW-0479">Metal-binding</keyword>
<evidence type="ECO:0000256" key="23">
    <source>
        <dbReference type="PIRSR" id="PIRSR600829-4"/>
    </source>
</evidence>
<keyword evidence="6" id="KW-0444">Lipid biosynthesis</keyword>
<dbReference type="GO" id="GO:0046872">
    <property type="term" value="F:metal ion binding"/>
    <property type="evidence" value="ECO:0007669"/>
    <property type="project" value="UniProtKB-KW"/>
</dbReference>
<evidence type="ECO:0000256" key="10">
    <source>
        <dbReference type="ARBA" id="ARBA00022723"/>
    </source>
</evidence>
<evidence type="ECO:0000256" key="8">
    <source>
        <dbReference type="ARBA" id="ARBA00022679"/>
    </source>
</evidence>
<dbReference type="CDD" id="cd14264">
    <property type="entry name" value="DAGK_IM"/>
    <property type="match status" value="1"/>
</dbReference>
<dbReference type="PANTHER" id="PTHR34299">
    <property type="entry name" value="DIACYLGLYCEROL KINASE"/>
    <property type="match status" value="1"/>
</dbReference>
<keyword evidence="26" id="KW-1185">Reference proteome</keyword>
<evidence type="ECO:0000256" key="16">
    <source>
        <dbReference type="ARBA" id="ARBA00023098"/>
    </source>
</evidence>